<protein>
    <submittedName>
        <fullName evidence="3">Uncharacterized protein</fullName>
    </submittedName>
</protein>
<evidence type="ECO:0000313" key="4">
    <source>
        <dbReference type="Proteomes" id="UP000477083"/>
    </source>
</evidence>
<dbReference type="Gene3D" id="2.30.30.240">
    <property type="entry name" value="PRC-barrel domain"/>
    <property type="match status" value="1"/>
</dbReference>
<dbReference type="RefSeq" id="WP_161347964.1">
    <property type="nucleotide sequence ID" value="NZ_BMGW01000011.1"/>
</dbReference>
<dbReference type="EMBL" id="WWNR01000011">
    <property type="protein sequence ID" value="MZQ90574.1"/>
    <property type="molecule type" value="Genomic_DNA"/>
</dbReference>
<proteinExistence type="predicted"/>
<dbReference type="OrthoDB" id="7876889at2"/>
<feature type="region of interest" description="Disordered" evidence="1">
    <location>
        <begin position="34"/>
        <end position="53"/>
    </location>
</feature>
<evidence type="ECO:0000313" key="3">
    <source>
        <dbReference type="EMBL" id="MZQ90574.1"/>
    </source>
</evidence>
<keyword evidence="2" id="KW-0732">Signal</keyword>
<feature type="chain" id="PRO_5027040224" evidence="2">
    <location>
        <begin position="22"/>
        <end position="165"/>
    </location>
</feature>
<accession>A0A6L8VKK4</accession>
<dbReference type="InterPro" id="IPR011033">
    <property type="entry name" value="PRC_barrel-like_sf"/>
</dbReference>
<dbReference type="Proteomes" id="UP000477083">
    <property type="component" value="Unassembled WGS sequence"/>
</dbReference>
<name>A0A6L8VKK4_9RHOB</name>
<evidence type="ECO:0000256" key="2">
    <source>
        <dbReference type="SAM" id="SignalP"/>
    </source>
</evidence>
<sequence>MTRWQLRIAAVLLLGGSAALAQVVAPEPAQGAAAPTTAATAADPPEAAPAPATASLTTEALREALVVDAGGASLGSITDFVLVPDGSGRISHVVLELGGVMGMGRHAVAVPFSELRITPGEEGRLRIRLPWTDMQLRSVPAYDAANPATLGLSGPSDPEPSVEAP</sequence>
<keyword evidence="4" id="KW-1185">Reference proteome</keyword>
<dbReference type="AlphaFoldDB" id="A0A6L8VKK4"/>
<reference evidence="3 4" key="1">
    <citation type="submission" date="2020-01" db="EMBL/GenBank/DDBJ databases">
        <title>Frigidibacter albus SP32T (=CGMCC 1.13995T).</title>
        <authorList>
            <person name="Liao X."/>
        </authorList>
    </citation>
    <scope>NUCLEOTIDE SEQUENCE [LARGE SCALE GENOMIC DNA]</scope>
    <source>
        <strain evidence="3 4">SP32</strain>
    </source>
</reference>
<comment type="caution">
    <text evidence="3">The sequence shown here is derived from an EMBL/GenBank/DDBJ whole genome shotgun (WGS) entry which is preliminary data.</text>
</comment>
<gene>
    <name evidence="3" type="ORF">GS660_15875</name>
</gene>
<organism evidence="3 4">
    <name type="scientific">Frigidibacter albus</name>
    <dbReference type="NCBI Taxonomy" id="1465486"/>
    <lineage>
        <taxon>Bacteria</taxon>
        <taxon>Pseudomonadati</taxon>
        <taxon>Pseudomonadota</taxon>
        <taxon>Alphaproteobacteria</taxon>
        <taxon>Rhodobacterales</taxon>
        <taxon>Paracoccaceae</taxon>
        <taxon>Frigidibacter</taxon>
    </lineage>
</organism>
<evidence type="ECO:0000256" key="1">
    <source>
        <dbReference type="SAM" id="MobiDB-lite"/>
    </source>
</evidence>
<feature type="signal peptide" evidence="2">
    <location>
        <begin position="1"/>
        <end position="21"/>
    </location>
</feature>
<dbReference type="SUPFAM" id="SSF50346">
    <property type="entry name" value="PRC-barrel domain"/>
    <property type="match status" value="1"/>
</dbReference>